<evidence type="ECO:0000259" key="5">
    <source>
        <dbReference type="Pfam" id="PF03466"/>
    </source>
</evidence>
<sequence length="266" mass="29153">MKLFESRGNRLVLTSSGRAFVPLARKLLLQTRDLQEAVAVLRTGDVAKFACGSTSASIRGFLAPFIASLSPRDPMIVVREVSHFDLEQALLHDLDFVVTPQVPSGDLASESLGVVALKASCPPSHPWVSDGRAEVDLRELCSEHLILPTRNSVSRHVLDDALNRHGVHLAQYIECEDGLAISALVASGRGVGVGTELPSFGNRRVAIIESREVQPSVRPTLNLHLAWHRGHYAEERIRDIARRMRPWVERGQLDAGTAPALDMRGE</sequence>
<keyword evidence="4" id="KW-0804">Transcription</keyword>
<evidence type="ECO:0000256" key="3">
    <source>
        <dbReference type="ARBA" id="ARBA00023125"/>
    </source>
</evidence>
<protein>
    <submittedName>
        <fullName evidence="6">DNA-binding transcriptional regulator CynR</fullName>
    </submittedName>
</protein>
<evidence type="ECO:0000256" key="1">
    <source>
        <dbReference type="ARBA" id="ARBA00009437"/>
    </source>
</evidence>
<dbReference type="EMBL" id="CP034412">
    <property type="protein sequence ID" value="QCY48364.1"/>
    <property type="molecule type" value="Genomic_DNA"/>
</dbReference>
<keyword evidence="3 6" id="KW-0238">DNA-binding</keyword>
<name>A0A5B7WYR7_9MICC</name>
<organism evidence="6 7">
    <name type="scientific">Glutamicibacter creatinolyticus</name>
    <dbReference type="NCBI Taxonomy" id="162496"/>
    <lineage>
        <taxon>Bacteria</taxon>
        <taxon>Bacillati</taxon>
        <taxon>Actinomycetota</taxon>
        <taxon>Actinomycetes</taxon>
        <taxon>Micrococcales</taxon>
        <taxon>Micrococcaceae</taxon>
        <taxon>Glutamicibacter</taxon>
    </lineage>
</organism>
<accession>A0A5B7WYR7</accession>
<dbReference type="Gene3D" id="3.40.190.290">
    <property type="match status" value="1"/>
</dbReference>
<keyword evidence="7" id="KW-1185">Reference proteome</keyword>
<dbReference type="GO" id="GO:0006355">
    <property type="term" value="P:regulation of DNA-templated transcription"/>
    <property type="evidence" value="ECO:0007669"/>
    <property type="project" value="TreeGrafter"/>
</dbReference>
<dbReference type="SUPFAM" id="SSF53850">
    <property type="entry name" value="Periplasmic binding protein-like II"/>
    <property type="match status" value="1"/>
</dbReference>
<dbReference type="GO" id="GO:0000976">
    <property type="term" value="F:transcription cis-regulatory region binding"/>
    <property type="evidence" value="ECO:0007669"/>
    <property type="project" value="TreeGrafter"/>
</dbReference>
<keyword evidence="2" id="KW-0805">Transcription regulation</keyword>
<evidence type="ECO:0000313" key="7">
    <source>
        <dbReference type="Proteomes" id="UP000307000"/>
    </source>
</evidence>
<evidence type="ECO:0000256" key="2">
    <source>
        <dbReference type="ARBA" id="ARBA00023015"/>
    </source>
</evidence>
<evidence type="ECO:0000313" key="6">
    <source>
        <dbReference type="EMBL" id="QCY48364.1"/>
    </source>
</evidence>
<evidence type="ECO:0000256" key="4">
    <source>
        <dbReference type="ARBA" id="ARBA00023163"/>
    </source>
</evidence>
<reference evidence="6 7" key="1">
    <citation type="submission" date="2018-12" db="EMBL/GenBank/DDBJ databases">
        <title>Complete Genome Sequence of Glutamicibacter creatinolyticus strain LGCM259,isolated from an abscess of a 12-year-old mare in Italy.</title>
        <authorList>
            <person name="Santos R.G."/>
            <person name="Silva A.L."/>
            <person name="Seyffert N."/>
            <person name="Castro T.L.P."/>
            <person name="Attili A.R."/>
            <person name="Rifici C."/>
            <person name="Mazzullo G."/>
            <person name="Brenig B."/>
            <person name="Venanzi F."/>
            <person name="Azevedo V."/>
        </authorList>
    </citation>
    <scope>NUCLEOTIDE SEQUENCE [LARGE SCALE GENOMIC DNA]</scope>
    <source>
        <strain evidence="6 7">LGCM 259</strain>
    </source>
</reference>
<dbReference type="CDD" id="cd05466">
    <property type="entry name" value="PBP2_LTTR_substrate"/>
    <property type="match status" value="1"/>
</dbReference>
<comment type="similarity">
    <text evidence="1">Belongs to the LysR transcriptional regulatory family.</text>
</comment>
<dbReference type="Pfam" id="PF03466">
    <property type="entry name" value="LysR_substrate"/>
    <property type="match status" value="1"/>
</dbReference>
<dbReference type="PANTHER" id="PTHR30126:SF94">
    <property type="entry name" value="LYSR FAMILY TRANSCRIPTIONAL REGULATOR"/>
    <property type="match status" value="1"/>
</dbReference>
<dbReference type="KEGG" id="gcr:GcLGCM259_2657"/>
<dbReference type="Proteomes" id="UP000307000">
    <property type="component" value="Chromosome"/>
</dbReference>
<feature type="domain" description="LysR substrate-binding" evidence="5">
    <location>
        <begin position="52"/>
        <end position="245"/>
    </location>
</feature>
<proteinExistence type="inferred from homology"/>
<gene>
    <name evidence="6" type="ORF">GcLGCM259_2657</name>
</gene>
<dbReference type="PANTHER" id="PTHR30126">
    <property type="entry name" value="HTH-TYPE TRANSCRIPTIONAL REGULATOR"/>
    <property type="match status" value="1"/>
</dbReference>
<dbReference type="AlphaFoldDB" id="A0A5B7WYR7"/>
<dbReference type="InterPro" id="IPR005119">
    <property type="entry name" value="LysR_subst-bd"/>
</dbReference>